<dbReference type="SUPFAM" id="SSF50475">
    <property type="entry name" value="FMN-binding split barrel"/>
    <property type="match status" value="1"/>
</dbReference>
<dbReference type="RefSeq" id="WP_200464793.1">
    <property type="nucleotide sequence ID" value="NZ_JAENRR010000018.1"/>
</dbReference>
<sequence>MRRKEREIKDAVIIHQILSQSSVCRLAIYDEHFPYIVPMNYGYADGKLYFHCALEGRKLDLIRKNNKVGFEIEYDSEVVKGDVSCQWTTRYRSVIGTGEVEIISDDEGKKFGFDVIMKQHGKENNEYIPAVLNKALVLKVNIMSYTAKQAGDW</sequence>
<dbReference type="InterPro" id="IPR012349">
    <property type="entry name" value="Split_barrel_FMN-bd"/>
</dbReference>
<accession>A0ABS1HIX5</accession>
<organism evidence="1 2">
    <name type="scientific">Carboxylicivirga marina</name>
    <dbReference type="NCBI Taxonomy" id="2800988"/>
    <lineage>
        <taxon>Bacteria</taxon>
        <taxon>Pseudomonadati</taxon>
        <taxon>Bacteroidota</taxon>
        <taxon>Bacteroidia</taxon>
        <taxon>Marinilabiliales</taxon>
        <taxon>Marinilabiliaceae</taxon>
        <taxon>Carboxylicivirga</taxon>
    </lineage>
</organism>
<dbReference type="InterPro" id="IPR024747">
    <property type="entry name" value="Pyridox_Oxase-rel"/>
</dbReference>
<dbReference type="Pfam" id="PF12900">
    <property type="entry name" value="Pyridox_ox_2"/>
    <property type="match status" value="1"/>
</dbReference>
<dbReference type="Gene3D" id="2.30.110.10">
    <property type="entry name" value="Electron Transport, Fmn-binding Protein, Chain A"/>
    <property type="match status" value="1"/>
</dbReference>
<protein>
    <submittedName>
        <fullName evidence="1">Pyridoxamine 5'-phosphate oxidase family protein</fullName>
    </submittedName>
</protein>
<reference evidence="1 2" key="1">
    <citation type="submission" date="2021-01" db="EMBL/GenBank/DDBJ databases">
        <title>Carboxyliciviraga sp.nov., isolated from coastal sediments.</title>
        <authorList>
            <person name="Lu D."/>
            <person name="Zhang T."/>
        </authorList>
    </citation>
    <scope>NUCLEOTIDE SEQUENCE [LARGE SCALE GENOMIC DNA]</scope>
    <source>
        <strain evidence="1 2">N1Y132</strain>
    </source>
</reference>
<comment type="caution">
    <text evidence="1">The sequence shown here is derived from an EMBL/GenBank/DDBJ whole genome shotgun (WGS) entry which is preliminary data.</text>
</comment>
<proteinExistence type="predicted"/>
<evidence type="ECO:0000313" key="1">
    <source>
        <dbReference type="EMBL" id="MBK3517565.1"/>
    </source>
</evidence>
<dbReference type="Proteomes" id="UP000605676">
    <property type="component" value="Unassembled WGS sequence"/>
</dbReference>
<keyword evidence="2" id="KW-1185">Reference proteome</keyword>
<dbReference type="PANTHER" id="PTHR34071">
    <property type="entry name" value="5-NITROIMIDAZOLE ANTIBIOTICS RESISTANCE PROTEIN, NIMA-FAMILY-RELATED PROTEIN-RELATED"/>
    <property type="match status" value="1"/>
</dbReference>
<dbReference type="EMBL" id="JAENRR010000018">
    <property type="protein sequence ID" value="MBK3517565.1"/>
    <property type="molecule type" value="Genomic_DNA"/>
</dbReference>
<dbReference type="PANTHER" id="PTHR34071:SF2">
    <property type="entry name" value="FLAVIN-NUCLEOTIDE-BINDING PROTEIN"/>
    <property type="match status" value="1"/>
</dbReference>
<name>A0ABS1HIX5_9BACT</name>
<evidence type="ECO:0000313" key="2">
    <source>
        <dbReference type="Proteomes" id="UP000605676"/>
    </source>
</evidence>
<gene>
    <name evidence="1" type="ORF">JIV24_09485</name>
</gene>